<dbReference type="PANTHER" id="PTHR35205:SF1">
    <property type="entry name" value="ZU5 DOMAIN-CONTAINING PROTEIN"/>
    <property type="match status" value="1"/>
</dbReference>
<feature type="repeat" description="TPR" evidence="1">
    <location>
        <begin position="837"/>
        <end position="870"/>
    </location>
</feature>
<dbReference type="PANTHER" id="PTHR35205">
    <property type="entry name" value="NB-ARC AND TPR DOMAIN PROTEIN"/>
    <property type="match status" value="1"/>
</dbReference>
<feature type="domain" description="NB-ARC" evidence="2">
    <location>
        <begin position="96"/>
        <end position="237"/>
    </location>
</feature>
<dbReference type="PATRIC" id="fig|1121307.3.peg.384"/>
<keyword evidence="4" id="KW-1185">Reference proteome</keyword>
<dbReference type="OrthoDB" id="5516148at2"/>
<dbReference type="SUPFAM" id="SSF48452">
    <property type="entry name" value="TPR-like"/>
    <property type="match status" value="2"/>
</dbReference>
<dbReference type="SMART" id="SM00028">
    <property type="entry name" value="TPR"/>
    <property type="match status" value="6"/>
</dbReference>
<organism evidence="3 4">
    <name type="scientific">Clostridium cylindrosporum DSM 605</name>
    <dbReference type="NCBI Taxonomy" id="1121307"/>
    <lineage>
        <taxon>Bacteria</taxon>
        <taxon>Bacillati</taxon>
        <taxon>Bacillota</taxon>
        <taxon>Clostridia</taxon>
        <taxon>Eubacteriales</taxon>
        <taxon>Clostridiaceae</taxon>
        <taxon>Clostridium</taxon>
    </lineage>
</organism>
<protein>
    <submittedName>
        <fullName evidence="3">TPR repeat-containing protein</fullName>
    </submittedName>
</protein>
<evidence type="ECO:0000313" key="3">
    <source>
        <dbReference type="EMBL" id="KMT20791.1"/>
    </source>
</evidence>
<reference evidence="3 4" key="1">
    <citation type="submission" date="2015-06" db="EMBL/GenBank/DDBJ databases">
        <title>Draft genome sequence of the purine-degrading Clostridium cylindrosporum HC-1 (DSM 605).</title>
        <authorList>
            <person name="Poehlein A."/>
            <person name="Schiel-Bengelsdorf B."/>
            <person name="Bengelsdorf F."/>
            <person name="Daniel R."/>
            <person name="Duerre P."/>
        </authorList>
    </citation>
    <scope>NUCLEOTIDE SEQUENCE [LARGE SCALE GENOMIC DNA]</scope>
    <source>
        <strain evidence="3 4">DSM 605</strain>
    </source>
</reference>
<dbReference type="RefSeq" id="WP_048571196.1">
    <property type="nucleotide sequence ID" value="NZ_LFVU01000028.1"/>
</dbReference>
<dbReference type="InterPro" id="IPR002182">
    <property type="entry name" value="NB-ARC"/>
</dbReference>
<dbReference type="SUPFAM" id="SSF52540">
    <property type="entry name" value="P-loop containing nucleoside triphosphate hydrolases"/>
    <property type="match status" value="1"/>
</dbReference>
<evidence type="ECO:0000259" key="2">
    <source>
        <dbReference type="Pfam" id="PF00931"/>
    </source>
</evidence>
<keyword evidence="1" id="KW-0802">TPR repeat</keyword>
<dbReference type="EMBL" id="LFVU01000028">
    <property type="protein sequence ID" value="KMT20791.1"/>
    <property type="molecule type" value="Genomic_DNA"/>
</dbReference>
<dbReference type="Proteomes" id="UP000036756">
    <property type="component" value="Unassembled WGS sequence"/>
</dbReference>
<evidence type="ECO:0000313" key="4">
    <source>
        <dbReference type="Proteomes" id="UP000036756"/>
    </source>
</evidence>
<dbReference type="InterPro" id="IPR027417">
    <property type="entry name" value="P-loop_NTPase"/>
</dbReference>
<name>A0A0J8FYU9_CLOCY</name>
<dbReference type="Gene3D" id="1.25.40.10">
    <property type="entry name" value="Tetratricopeptide repeat domain"/>
    <property type="match status" value="4"/>
</dbReference>
<dbReference type="Pfam" id="PF13424">
    <property type="entry name" value="TPR_12"/>
    <property type="match status" value="1"/>
</dbReference>
<proteinExistence type="predicted"/>
<dbReference type="Gene3D" id="3.40.50.300">
    <property type="entry name" value="P-loop containing nucleotide triphosphate hydrolases"/>
    <property type="match status" value="1"/>
</dbReference>
<dbReference type="InterPro" id="IPR011990">
    <property type="entry name" value="TPR-like_helical_dom_sf"/>
</dbReference>
<dbReference type="Pfam" id="PF00931">
    <property type="entry name" value="NB-ARC"/>
    <property type="match status" value="1"/>
</dbReference>
<dbReference type="PROSITE" id="PS50005">
    <property type="entry name" value="TPR"/>
    <property type="match status" value="1"/>
</dbReference>
<dbReference type="InterPro" id="IPR019734">
    <property type="entry name" value="TPR_rpt"/>
</dbReference>
<dbReference type="STRING" id="1121307.CLCY_1c00230"/>
<evidence type="ECO:0000256" key="1">
    <source>
        <dbReference type="PROSITE-ProRule" id="PRU00339"/>
    </source>
</evidence>
<dbReference type="GO" id="GO:0043531">
    <property type="term" value="F:ADP binding"/>
    <property type="evidence" value="ECO:0007669"/>
    <property type="project" value="InterPro"/>
</dbReference>
<comment type="caution">
    <text evidence="3">The sequence shown here is derived from an EMBL/GenBank/DDBJ whole genome shotgun (WGS) entry which is preliminary data.</text>
</comment>
<gene>
    <name evidence="3" type="ORF">CLCY_1c00230</name>
</gene>
<sequence>MRENKYLFRHIIGNLFGRINNKKVINFEDSNFNTVENCNFGTQENHRQININNGIYIEKYIYGSSINQDTSNDEQIFFVPQIRNMKCCGRDNELWDLKDRLLKNKIQVITGLPGVGKSRLALKYAIDNKQHYKLVAWIKCSSKEEILKSFLELAKYLKLGYENKTVDTIIQEVIFKVLDTERVLLIFDDAIDYKMIYDYLPIEYDNMLSIIITSKNSNWNELTPPMKINPFDEETAIDFLLERTQLEDREWAKIVGNLLGNLPIALVQAASYIEYNKIGFRDYVELYNKYKMDVLESGEPSKDYEYTIKSVGQIGLDAISKENNLSKNLMYIFAFLSPDSLPRRIVENKITILEEVLDTNVDILNLNNALANLNKYSLIELSKSNISIHCLIIESIKAILRDTNENNETMLLALKLFCNIFPNNFLDEVKIIDSFSLISHFEALVDNITIYGDCLQEKRLIAELLYKGAIAFKLLLQTEKAMSYAQKAYDIFNHYGDSENNHLNMASVLLAGIMIELGEDDKAQDIYLGTLDRLRADNDERNVSIILNNIANLFKKRGDYFQAIIYLKKSLKELEKFDDMEKSKITILCNICDLETKSGQYEEARSHIDEAISLAEKIYTKKSLHYSKAINNKAVLLSSLGEHNEEYNLYMEAISIDESFYPKSHKELLVKKINLGICLLNLNEIDQLENLIDKIEPLVIKHYGTENKLYADTLELKAYIALKRKREDKYIININEAYHLRKKLYEPMHPIIIDSEFNLAIAHEKVGNKGDAIQNYKEAIKKYKDIYGNNSKLTIEKTRIVIDALIDLEEYSDAINFCKELLSSSSSTFGEKSIEVSWCYMKMGYIYYKSSNYNKALDKLNKAHTINKSNKGRNNAIITENLFLIYKTLGDNGNIIKAMEYLGKAFHESLELDNEHIELKMFVENEYYNFTTEYSNYTGEVVSRLDRKRMSQVLKDINLITYNIGDTLIIDARKNKS</sequence>
<accession>A0A0J8FYU9</accession>
<dbReference type="AlphaFoldDB" id="A0A0J8FYU9"/>